<feature type="compositionally biased region" description="Basic and acidic residues" evidence="1">
    <location>
        <begin position="16"/>
        <end position="32"/>
    </location>
</feature>
<protein>
    <submittedName>
        <fullName evidence="2">Helix-turn-helix domain-containing protein</fullName>
    </submittedName>
</protein>
<comment type="caution">
    <text evidence="2">The sequence shown here is derived from an EMBL/GenBank/DDBJ whole genome shotgun (WGS) entry which is preliminary data.</text>
</comment>
<evidence type="ECO:0000256" key="1">
    <source>
        <dbReference type="SAM" id="MobiDB-lite"/>
    </source>
</evidence>
<reference evidence="2 3" key="1">
    <citation type="submission" date="2020-02" db="EMBL/GenBank/DDBJ databases">
        <title>Whole Genome Shotgun Sequence of Streptomyces sp. strain CWH03.</title>
        <authorList>
            <person name="Dohra H."/>
            <person name="Kodani S."/>
            <person name="Yamamura H."/>
        </authorList>
    </citation>
    <scope>NUCLEOTIDE SEQUENCE [LARGE SCALE GENOMIC DNA]</scope>
    <source>
        <strain evidence="2 3">CWH03</strain>
    </source>
</reference>
<feature type="region of interest" description="Disordered" evidence="1">
    <location>
        <begin position="1"/>
        <end position="48"/>
    </location>
</feature>
<dbReference type="AlphaFoldDB" id="A0A6A0B2C4"/>
<name>A0A6A0B2C4_9ACTN</name>
<feature type="region of interest" description="Disordered" evidence="1">
    <location>
        <begin position="558"/>
        <end position="605"/>
    </location>
</feature>
<accession>A0A6A0B2C4</accession>
<gene>
    <name evidence="2" type="ORF">SCWH03_55010</name>
</gene>
<sequence>MMKQSAAILQPPGRAEGADHGIDADFTPKDLGHPQSGTSPSASAPVRRGRVKVPMRLVESSHYSDAALSVYVKVKALSARAAGCTAAAGTLASYIRLSEATVHRGLAQLRDTAPDGVVELPDNQRRSLSGGSGTTACRRVRPLKPTERYVWLAVVASEQMRPRLLRAYAVIAYAVVQGIPLSEGDLASFLCHHSGPRAGKPVSTEAASRIIDELAAAGWISVRRRAGFQGRHLFVVHDSPCAATPQPDDRSGPDADASSLAYKEDLRIDRPENEGLPLPSAVGEVTVVAAATGRTDEPAPADAPAGLALRAEATTPAPKPTAPSTAQTSWTGPQLTFSPRLDFVLEPVRFLLCQANTYVQRRIGREVSRQLEDGCGPSRLRARLTQRLTLTFIDDIRDPGRWLLGVALPRWGCANPDCESGVLWSTGTSCAICREVVAERAAARRRRAAESSCSDTHTPDHRSTPRPAAVRRITECCPDCERPHLPGGTGLCAECRARTASPSAASPVTATTVPAGSACRGRNGSCGRPAPHGLCWRCRTESEARSTGERLALPTTHVPEHRREKPCVSPNPAGPAVHRYGRPTSAGSRLIRPCTAGADSSSASS</sequence>
<feature type="region of interest" description="Disordered" evidence="1">
    <location>
        <begin position="314"/>
        <end position="333"/>
    </location>
</feature>
<evidence type="ECO:0000313" key="3">
    <source>
        <dbReference type="Proteomes" id="UP000484988"/>
    </source>
</evidence>
<feature type="region of interest" description="Disordered" evidence="1">
    <location>
        <begin position="117"/>
        <end position="136"/>
    </location>
</feature>
<feature type="compositionally biased region" description="Low complexity" evidence="1">
    <location>
        <begin position="314"/>
        <end position="328"/>
    </location>
</feature>
<dbReference type="RefSeq" id="WP_173267101.1">
    <property type="nucleotide sequence ID" value="NZ_BLLG01000025.1"/>
</dbReference>
<dbReference type="EMBL" id="BLLG01000025">
    <property type="protein sequence ID" value="GFH39236.1"/>
    <property type="molecule type" value="Genomic_DNA"/>
</dbReference>
<dbReference type="Proteomes" id="UP000484988">
    <property type="component" value="Unassembled WGS sequence"/>
</dbReference>
<evidence type="ECO:0000313" key="2">
    <source>
        <dbReference type="EMBL" id="GFH39236.1"/>
    </source>
</evidence>
<proteinExistence type="predicted"/>
<keyword evidence="3" id="KW-1185">Reference proteome</keyword>
<organism evidence="2 3">
    <name type="scientific">Streptomyces pacificus</name>
    <dbReference type="NCBI Taxonomy" id="2705029"/>
    <lineage>
        <taxon>Bacteria</taxon>
        <taxon>Bacillati</taxon>
        <taxon>Actinomycetota</taxon>
        <taxon>Actinomycetes</taxon>
        <taxon>Kitasatosporales</taxon>
        <taxon>Streptomycetaceae</taxon>
        <taxon>Streptomyces</taxon>
    </lineage>
</organism>